<dbReference type="CDD" id="cd11353">
    <property type="entry name" value="AmyAc_euk_bac_CMD_like"/>
    <property type="match status" value="1"/>
</dbReference>
<dbReference type="InterPro" id="IPR045857">
    <property type="entry name" value="O16G_dom_2"/>
</dbReference>
<evidence type="ECO:0000313" key="5">
    <source>
        <dbReference type="EMBL" id="MFL0253048.1"/>
    </source>
</evidence>
<dbReference type="SMART" id="SM00642">
    <property type="entry name" value="Aamy"/>
    <property type="match status" value="1"/>
</dbReference>
<evidence type="ECO:0000313" key="6">
    <source>
        <dbReference type="Proteomes" id="UP001623592"/>
    </source>
</evidence>
<dbReference type="PANTHER" id="PTHR10357">
    <property type="entry name" value="ALPHA-AMYLASE FAMILY MEMBER"/>
    <property type="match status" value="1"/>
</dbReference>
<gene>
    <name evidence="5" type="ORF">ACJDT4_21810</name>
</gene>
<keyword evidence="3" id="KW-0326">Glycosidase</keyword>
<dbReference type="PANTHER" id="PTHR10357:SF210">
    <property type="entry name" value="MALTODEXTRIN GLUCOSIDASE"/>
    <property type="match status" value="1"/>
</dbReference>
<dbReference type="InterPro" id="IPR006047">
    <property type="entry name" value="GH13_cat_dom"/>
</dbReference>
<dbReference type="RefSeq" id="WP_406789710.1">
    <property type="nucleotide sequence ID" value="NZ_JBJIAA010000024.1"/>
</dbReference>
<dbReference type="Pfam" id="PF00128">
    <property type="entry name" value="Alpha-amylase"/>
    <property type="match status" value="1"/>
</dbReference>
<comment type="similarity">
    <text evidence="1">Belongs to the glycosyl hydrolase 13 family.</text>
</comment>
<protein>
    <submittedName>
        <fullName evidence="5">Alpha-amylase family glycosyl hydrolase</fullName>
    </submittedName>
</protein>
<dbReference type="InterPro" id="IPR032091">
    <property type="entry name" value="Malt_amylase-like_C"/>
</dbReference>
<dbReference type="InterPro" id="IPR017853">
    <property type="entry name" value="GH"/>
</dbReference>
<organism evidence="5 6">
    <name type="scientific">Clostridium neuense</name>
    <dbReference type="NCBI Taxonomy" id="1728934"/>
    <lineage>
        <taxon>Bacteria</taxon>
        <taxon>Bacillati</taxon>
        <taxon>Bacillota</taxon>
        <taxon>Clostridia</taxon>
        <taxon>Eubacteriales</taxon>
        <taxon>Clostridiaceae</taxon>
        <taxon>Clostridium</taxon>
    </lineage>
</organism>
<dbReference type="Gene3D" id="2.60.40.1180">
    <property type="entry name" value="Golgi alpha-mannosidase II"/>
    <property type="match status" value="1"/>
</dbReference>
<dbReference type="InterPro" id="IPR013780">
    <property type="entry name" value="Glyco_hydro_b"/>
</dbReference>
<keyword evidence="6" id="KW-1185">Reference proteome</keyword>
<sequence length="449" mass="51955">MNSWIKESIFYHIYPLGFCGAPENNDLISSPVSRLDKIEKWIPHLKALEINAVYMGPVFESTSHGYDTIDYFKVDRRLGTNDTLKKISKLFHENDIKLIVDGVFNHVGRDFPKFKDLISNKQNSKYISWFSGVNFNGNTSYNDGFSYDSWNGYYNLVKLNTYNSEVKNYIFEIIKFWIQEFDIDGIRLDAADCLELNFLKELSHYARSLRPDILLLGEIIHGDYNIWANNDILDTVTNYECYKGLYSSHNSLNYFEIAYSLNRQFGNGGIYKDLPLYNFVDNHDVNRIASTLTDLDNIYPLYTLLFTMPGIPSIYYGSEFGIKGTKENGSDSKLRPEINLEDFHDLKDSQKLLKFIQCVSKIRATHNAIKKGSYNQLFISNKQYAFLRNFEDENIIVAVNCSKENTEIKFSLESTKLLDLITKETFDIKNNAAILPLSKNQARILKLEK</sequence>
<dbReference type="SUPFAM" id="SSF51445">
    <property type="entry name" value="(Trans)glycosidases"/>
    <property type="match status" value="1"/>
</dbReference>
<accession>A0ABW8TLA8</accession>
<dbReference type="Pfam" id="PF16657">
    <property type="entry name" value="Malt_amylase_C"/>
    <property type="match status" value="1"/>
</dbReference>
<dbReference type="Proteomes" id="UP001623592">
    <property type="component" value="Unassembled WGS sequence"/>
</dbReference>
<evidence type="ECO:0000256" key="3">
    <source>
        <dbReference type="ARBA" id="ARBA00023295"/>
    </source>
</evidence>
<evidence type="ECO:0000259" key="4">
    <source>
        <dbReference type="SMART" id="SM00642"/>
    </source>
</evidence>
<reference evidence="5 6" key="1">
    <citation type="submission" date="2024-11" db="EMBL/GenBank/DDBJ databases">
        <authorList>
            <person name="Heng Y.C."/>
            <person name="Lim A.C.H."/>
            <person name="Lee J.K.Y."/>
            <person name="Kittelmann S."/>
        </authorList>
    </citation>
    <scope>NUCLEOTIDE SEQUENCE [LARGE SCALE GENOMIC DNA]</scope>
    <source>
        <strain evidence="5 6">WILCCON 0114</strain>
    </source>
</reference>
<dbReference type="Gene3D" id="3.90.400.10">
    <property type="entry name" value="Oligo-1,6-glucosidase, Domain 2"/>
    <property type="match status" value="1"/>
</dbReference>
<feature type="domain" description="Glycosyl hydrolase family 13 catalytic" evidence="4">
    <location>
        <begin position="12"/>
        <end position="363"/>
    </location>
</feature>
<evidence type="ECO:0000256" key="2">
    <source>
        <dbReference type="ARBA" id="ARBA00022801"/>
    </source>
</evidence>
<name>A0ABW8TLA8_9CLOT</name>
<dbReference type="GO" id="GO:0016787">
    <property type="term" value="F:hydrolase activity"/>
    <property type="evidence" value="ECO:0007669"/>
    <property type="project" value="UniProtKB-KW"/>
</dbReference>
<keyword evidence="2 5" id="KW-0378">Hydrolase</keyword>
<proteinExistence type="inferred from homology"/>
<dbReference type="EMBL" id="JBJIAA010000024">
    <property type="protein sequence ID" value="MFL0253048.1"/>
    <property type="molecule type" value="Genomic_DNA"/>
</dbReference>
<dbReference type="Gene3D" id="3.20.20.80">
    <property type="entry name" value="Glycosidases"/>
    <property type="match status" value="1"/>
</dbReference>
<evidence type="ECO:0000256" key="1">
    <source>
        <dbReference type="ARBA" id="ARBA00008061"/>
    </source>
</evidence>
<dbReference type="SUPFAM" id="SSF51011">
    <property type="entry name" value="Glycosyl hydrolase domain"/>
    <property type="match status" value="1"/>
</dbReference>
<comment type="caution">
    <text evidence="5">The sequence shown here is derived from an EMBL/GenBank/DDBJ whole genome shotgun (WGS) entry which is preliminary data.</text>
</comment>